<dbReference type="EMBL" id="BDSA01000001">
    <property type="protein sequence ID" value="GBE58959.1"/>
    <property type="molecule type" value="Genomic_DNA"/>
</dbReference>
<gene>
    <name evidence="2" type="ORF">BOVATA_004520</name>
</gene>
<dbReference type="AlphaFoldDB" id="A0A2H6K7N0"/>
<accession>A0A2H6K7N0</accession>
<keyword evidence="1" id="KW-0812">Transmembrane</keyword>
<dbReference type="VEuPathDB" id="PiroplasmaDB:BOVATA_004520"/>
<keyword evidence="1" id="KW-1133">Transmembrane helix</keyword>
<keyword evidence="1" id="KW-0472">Membrane</keyword>
<reference evidence="2 3" key="1">
    <citation type="journal article" date="2017" name="BMC Genomics">
        <title>Whole-genome assembly of Babesia ovata and comparative genomics between closely related pathogens.</title>
        <authorList>
            <person name="Yamagishi J."/>
            <person name="Asada M."/>
            <person name="Hakimi H."/>
            <person name="Tanaka T.Q."/>
            <person name="Sugimoto C."/>
            <person name="Kawazu S."/>
        </authorList>
    </citation>
    <scope>NUCLEOTIDE SEQUENCE [LARGE SCALE GENOMIC DNA]</scope>
    <source>
        <strain evidence="2 3">Miyake</strain>
    </source>
</reference>
<evidence type="ECO:0000313" key="3">
    <source>
        <dbReference type="Proteomes" id="UP000236319"/>
    </source>
</evidence>
<sequence length="157" mass="17443">MCCCCRWCNPSTKCGSKGECDGEDEHSEECKKAGHDGGTYYCRHGTEANKCKDCDKTEYFYGVGKCRIKCTNCGKLCPQDAFLRLCYIGVPILLIVAVIVSVCRLYPDPFRKVFYGLRASFAKSFKGSGTSTNLAGGRIHEEMDADEYSTFPFKGLM</sequence>
<dbReference type="Proteomes" id="UP000236319">
    <property type="component" value="Unassembled WGS sequence"/>
</dbReference>
<evidence type="ECO:0000256" key="1">
    <source>
        <dbReference type="SAM" id="Phobius"/>
    </source>
</evidence>
<dbReference type="OrthoDB" id="366863at2759"/>
<comment type="caution">
    <text evidence="2">The sequence shown here is derived from an EMBL/GenBank/DDBJ whole genome shotgun (WGS) entry which is preliminary data.</text>
</comment>
<evidence type="ECO:0000313" key="2">
    <source>
        <dbReference type="EMBL" id="GBE58959.1"/>
    </source>
</evidence>
<protein>
    <submittedName>
        <fullName evidence="2">Uncharacterized protein</fullName>
    </submittedName>
</protein>
<dbReference type="GeneID" id="39872729"/>
<keyword evidence="3" id="KW-1185">Reference proteome</keyword>
<organism evidence="2 3">
    <name type="scientific">Babesia ovata</name>
    <dbReference type="NCBI Taxonomy" id="189622"/>
    <lineage>
        <taxon>Eukaryota</taxon>
        <taxon>Sar</taxon>
        <taxon>Alveolata</taxon>
        <taxon>Apicomplexa</taxon>
        <taxon>Aconoidasida</taxon>
        <taxon>Piroplasmida</taxon>
        <taxon>Babesiidae</taxon>
        <taxon>Babesia</taxon>
    </lineage>
</organism>
<proteinExistence type="predicted"/>
<feature type="transmembrane region" description="Helical" evidence="1">
    <location>
        <begin position="81"/>
        <end position="106"/>
    </location>
</feature>
<name>A0A2H6K7N0_9APIC</name>
<dbReference type="RefSeq" id="XP_028865202.1">
    <property type="nucleotide sequence ID" value="XM_029009369.1"/>
</dbReference>